<keyword evidence="3 6" id="KW-0732">Signal</keyword>
<name>A0A5N3QXF9_9VIBR</name>
<dbReference type="GO" id="GO:0009279">
    <property type="term" value="C:cell outer membrane"/>
    <property type="evidence" value="ECO:0007669"/>
    <property type="project" value="UniProtKB-SubCell"/>
</dbReference>
<evidence type="ECO:0000256" key="5">
    <source>
        <dbReference type="ARBA" id="ARBA00023237"/>
    </source>
</evidence>
<keyword evidence="5" id="KW-0998">Cell outer membrane</keyword>
<reference evidence="7 8" key="1">
    <citation type="submission" date="2019-09" db="EMBL/GenBank/DDBJ databases">
        <title>Whole genome sequence of Vibrio fortis.</title>
        <authorList>
            <person name="Das S.K."/>
        </authorList>
    </citation>
    <scope>NUCLEOTIDE SEQUENCE [LARGE SCALE GENOMIC DNA]</scope>
    <source>
        <strain evidence="7 8">AN60</strain>
    </source>
</reference>
<sequence>MKTWVLAAVATLLSGTTIAAETYIRNGNVYSHEGKWSAEAGVATTSDLFKGQKHSVVPLLNFGYHGDDFNADLNEINYRFIGTNSDFINMNVFVETSGMHYESDDAKILKGMNDRDLGIDFGLNMDLDFGSDVVSAFFQHDVTGKSEGFKTGLKYTAIVELDQWVFVPFASVDYKSADFVDYYFGVTQKEVAANRKAYKADGTFSYSLGYKLVMPLSDNLELTQTSAYTRLGSDIADSPLVDSANQWLVGASVAYYF</sequence>
<feature type="signal peptide" evidence="6">
    <location>
        <begin position="1"/>
        <end position="19"/>
    </location>
</feature>
<evidence type="ECO:0000313" key="8">
    <source>
        <dbReference type="Proteomes" id="UP000326789"/>
    </source>
</evidence>
<evidence type="ECO:0000256" key="2">
    <source>
        <dbReference type="ARBA" id="ARBA00005722"/>
    </source>
</evidence>
<evidence type="ECO:0000256" key="4">
    <source>
        <dbReference type="ARBA" id="ARBA00023136"/>
    </source>
</evidence>
<dbReference type="Proteomes" id="UP000326789">
    <property type="component" value="Unassembled WGS sequence"/>
</dbReference>
<keyword evidence="4" id="KW-0472">Membrane</keyword>
<dbReference type="InterPro" id="IPR010583">
    <property type="entry name" value="MipA"/>
</dbReference>
<accession>A0A5N3QXF9</accession>
<dbReference type="EMBL" id="VWSE01000008">
    <property type="protein sequence ID" value="KAB0286857.1"/>
    <property type="molecule type" value="Genomic_DNA"/>
</dbReference>
<evidence type="ECO:0000256" key="3">
    <source>
        <dbReference type="ARBA" id="ARBA00022729"/>
    </source>
</evidence>
<dbReference type="AlphaFoldDB" id="A0A5N3QXF9"/>
<proteinExistence type="inferred from homology"/>
<gene>
    <name evidence="7" type="ORF">F2P58_19680</name>
</gene>
<evidence type="ECO:0000256" key="1">
    <source>
        <dbReference type="ARBA" id="ARBA00004442"/>
    </source>
</evidence>
<dbReference type="RefSeq" id="WP_150872226.1">
    <property type="nucleotide sequence ID" value="NZ_VWSE01000008.1"/>
</dbReference>
<evidence type="ECO:0000313" key="7">
    <source>
        <dbReference type="EMBL" id="KAB0286857.1"/>
    </source>
</evidence>
<dbReference type="PANTHER" id="PTHR38776">
    <property type="entry name" value="MLTA-INTERACTING PROTEIN-RELATED"/>
    <property type="match status" value="1"/>
</dbReference>
<comment type="similarity">
    <text evidence="2">Belongs to the MipA/OmpV family.</text>
</comment>
<evidence type="ECO:0000256" key="6">
    <source>
        <dbReference type="SAM" id="SignalP"/>
    </source>
</evidence>
<organism evidence="7 8">
    <name type="scientific">Vibrio fortis</name>
    <dbReference type="NCBI Taxonomy" id="212667"/>
    <lineage>
        <taxon>Bacteria</taxon>
        <taxon>Pseudomonadati</taxon>
        <taxon>Pseudomonadota</taxon>
        <taxon>Gammaproteobacteria</taxon>
        <taxon>Vibrionales</taxon>
        <taxon>Vibrionaceae</taxon>
        <taxon>Vibrio</taxon>
    </lineage>
</organism>
<feature type="chain" id="PRO_5024409551" evidence="6">
    <location>
        <begin position="20"/>
        <end position="257"/>
    </location>
</feature>
<dbReference type="PANTHER" id="PTHR38776:SF1">
    <property type="entry name" value="MLTA-INTERACTING PROTEIN-RELATED"/>
    <property type="match status" value="1"/>
</dbReference>
<dbReference type="Pfam" id="PF06629">
    <property type="entry name" value="MipA"/>
    <property type="match status" value="1"/>
</dbReference>
<comment type="subcellular location">
    <subcellularLocation>
        <location evidence="1">Cell outer membrane</location>
    </subcellularLocation>
</comment>
<dbReference type="GO" id="GO:0009252">
    <property type="term" value="P:peptidoglycan biosynthetic process"/>
    <property type="evidence" value="ECO:0007669"/>
    <property type="project" value="TreeGrafter"/>
</dbReference>
<protein>
    <submittedName>
        <fullName evidence="7">MipA/OmpV family protein</fullName>
    </submittedName>
</protein>
<comment type="caution">
    <text evidence="7">The sequence shown here is derived from an EMBL/GenBank/DDBJ whole genome shotgun (WGS) entry which is preliminary data.</text>
</comment>